<evidence type="ECO:0000259" key="5">
    <source>
        <dbReference type="Pfam" id="PF23936"/>
    </source>
</evidence>
<dbReference type="PANTHER" id="PTHR12747">
    <property type="entry name" value="ELONGATOR COMPLEX PROTEIN 1"/>
    <property type="match status" value="1"/>
</dbReference>
<evidence type="ECO:0000256" key="2">
    <source>
        <dbReference type="SAM" id="Coils"/>
    </source>
</evidence>
<dbReference type="InterPro" id="IPR056164">
    <property type="entry name" value="Beta-prop_ELP1_1st"/>
</dbReference>
<evidence type="ECO:0000256" key="3">
    <source>
        <dbReference type="SAM" id="MobiDB-lite"/>
    </source>
</evidence>
<dbReference type="GO" id="GO:0002926">
    <property type="term" value="P:tRNA wobble base 5-methoxycarbonylmethyl-2-thiouridinylation"/>
    <property type="evidence" value="ECO:0007669"/>
    <property type="project" value="TreeGrafter"/>
</dbReference>
<comment type="caution">
    <text evidence="6">The sequence shown here is derived from an EMBL/GenBank/DDBJ whole genome shotgun (WGS) entry which is preliminary data.</text>
</comment>
<protein>
    <recommendedName>
        <fullName evidence="1">Elongator complex protein 1</fullName>
    </recommendedName>
</protein>
<dbReference type="GO" id="GO:0005634">
    <property type="term" value="C:nucleus"/>
    <property type="evidence" value="ECO:0007669"/>
    <property type="project" value="UniProtKB-SubCell"/>
</dbReference>
<dbReference type="Proteomes" id="UP001328107">
    <property type="component" value="Unassembled WGS sequence"/>
</dbReference>
<name>A0AAN5I661_9BILA</name>
<dbReference type="GO" id="GO:0005829">
    <property type="term" value="C:cytosol"/>
    <property type="evidence" value="ECO:0007669"/>
    <property type="project" value="TreeGrafter"/>
</dbReference>
<dbReference type="InterPro" id="IPR056169">
    <property type="entry name" value="HB_ELP1"/>
</dbReference>
<dbReference type="SUPFAM" id="SSF82171">
    <property type="entry name" value="DPP6 N-terminal domain-like"/>
    <property type="match status" value="1"/>
</dbReference>
<feature type="domain" description="ELP1 three-helical bundle" evidence="5">
    <location>
        <begin position="1009"/>
        <end position="1142"/>
    </location>
</feature>
<evidence type="ECO:0000313" key="7">
    <source>
        <dbReference type="Proteomes" id="UP001328107"/>
    </source>
</evidence>
<keyword evidence="1" id="KW-0539">Nucleus</keyword>
<dbReference type="EMBL" id="BTRK01000005">
    <property type="protein sequence ID" value="GMR53728.1"/>
    <property type="molecule type" value="Genomic_DNA"/>
</dbReference>
<gene>
    <name evidence="6" type="ORF">PMAYCL1PPCAC_23923</name>
</gene>
<comment type="subcellular location">
    <subcellularLocation>
        <location evidence="1">Cytoplasm</location>
    </subcellularLocation>
    <subcellularLocation>
        <location evidence="1">Nucleus</location>
    </subcellularLocation>
</comment>
<dbReference type="AlphaFoldDB" id="A0AAN5I661"/>
<evidence type="ECO:0000313" key="6">
    <source>
        <dbReference type="EMBL" id="GMR53728.1"/>
    </source>
</evidence>
<comment type="function">
    <text evidence="1">Component of the elongator complex which is required for multiple tRNA modifications, including mcm5U (5-methoxycarbonylmethyl uridine), mcm5s2U (5-methoxycarbonylmethyl-2-thiouridine), and ncm5U (5-carbamoylmethyl uridine). The elongator complex catalyzes formation of carboxymethyluridine in the wobble base at position 34 in tRNAs.</text>
</comment>
<dbReference type="InterPro" id="IPR006849">
    <property type="entry name" value="Elp1"/>
</dbReference>
<keyword evidence="7" id="KW-1185">Reference proteome</keyword>
<keyword evidence="1" id="KW-0963">Cytoplasm</keyword>
<feature type="compositionally biased region" description="Low complexity" evidence="3">
    <location>
        <begin position="1059"/>
        <end position="1076"/>
    </location>
</feature>
<sequence length="1211" mass="136431">MRSLAISSIISTQLACEGGIIGVESLPHLGLSVVASSSTVIFISNSQIIREVKWSEMDREKDGDKVVVFGVIEGRIVCIYSSGMISCVDCDSGQVEQSMLPLEGEIVAGAINPVTSVIALIVSNGTSITMAILDPNTQFFHAFLEGVDVKTREAGLDELVTVGWGSEKSQFQGKAGKAERGKKTESGIERRSATRGCRLVWREDGEVFLVNYYDSEEEKRECAIWNVEGQLISRILSEYHLEEWSAFKPMGNMIGVASEGRVIMAERNGEMRNGVIRVDEVIKGGRIKEGAWNCDASILVLQVEKSEDTLTHYLTLWTCANLDWTCKLVVPFEGSIPAWRWNPERWNELMVVSPSNELFTLNFALPFHTSNGVVATMGTCSLRLTNLNRVILPPPLAETFETIAPPSALFLSSSHLLAITLHRFIYHYSISVSSSTPLSTSLLFSFPVSIPTNAIISSISLINDEYAVGFTHHSTHYIAFFDCKGLLLRREVVHSAVISTKKEKDDSLSLLLADRSIHNELNHVEGPSNNSILAFHQFSESGMGVYTLDYSSQLFHNGTILSNDVSSFTYSDPFIAWIDNSFNLHVTDTLTSEKAEVRRVEKGARLVCVAPPKVILQMPRGNLETIHSRFFVIRSVRSLLGLGEVKNALIHMRKHGISFSLLKEFSHFFSSSIDWLCGMEDGNLLSLVITELISIPECTAYCDMLVSSILSLPSVHILRFFPCILTALLLSKPWKAETAFRWMVDHLPKNTSRSSTLRHWLQVCSSFMNSSQIFKSSLSTYDLPFVVEVVEALSIDPNEYMHILRELNELDDLFYRAYKMDVLREDFGCALDNLCRSSPPRFGEIVEVIKSKSLYAIALRIYGDLNEKDPLFNTIGRLALEYFSKEGKWKEAAIIGRSIGEYEEEMKLREKMTDVEGWVTAIELSGIEEDERTRRMNEWKHVLVKGGKWNAAAALINHMKCGWEERMEVREMAKDWKGMLCDAKYDRNNNAEKRGREILKRRSDDMEREIQAEIGEIERLSNRLNVVREKKREMIARMENGDIGLEDLERCDAFSESSLASSRSHSSRSSRASSVSRRTKKIEKKKGSLKEGGEWEDAAILIVCHAHWKTCRELFSESVYLLPSLVSFRLFSSLSSLSTCLDRLECTLISHSSLIWPSKLESYHLTGPLSHIYEGGCMSSEGRMPSFITIDHEMNPPPPLNEKEKEWRINL</sequence>
<dbReference type="GO" id="GO:0000049">
    <property type="term" value="F:tRNA binding"/>
    <property type="evidence" value="ECO:0007669"/>
    <property type="project" value="TreeGrafter"/>
</dbReference>
<dbReference type="CDD" id="cd14686">
    <property type="entry name" value="bZIP"/>
    <property type="match status" value="1"/>
</dbReference>
<organism evidence="6 7">
    <name type="scientific">Pristionchus mayeri</name>
    <dbReference type="NCBI Taxonomy" id="1317129"/>
    <lineage>
        <taxon>Eukaryota</taxon>
        <taxon>Metazoa</taxon>
        <taxon>Ecdysozoa</taxon>
        <taxon>Nematoda</taxon>
        <taxon>Chromadorea</taxon>
        <taxon>Rhabditida</taxon>
        <taxon>Rhabditina</taxon>
        <taxon>Diplogasteromorpha</taxon>
        <taxon>Diplogasteroidea</taxon>
        <taxon>Neodiplogasteridae</taxon>
        <taxon>Pristionchus</taxon>
    </lineage>
</organism>
<feature type="region of interest" description="Disordered" evidence="3">
    <location>
        <begin position="1059"/>
        <end position="1088"/>
    </location>
</feature>
<evidence type="ECO:0000256" key="1">
    <source>
        <dbReference type="PIRNR" id="PIRNR017233"/>
    </source>
</evidence>
<evidence type="ECO:0000259" key="4">
    <source>
        <dbReference type="Pfam" id="PF04762"/>
    </source>
</evidence>
<keyword evidence="2" id="KW-0175">Coiled coil</keyword>
<dbReference type="PIRSF" id="PIRSF017233">
    <property type="entry name" value="IKAP"/>
    <property type="match status" value="1"/>
</dbReference>
<feature type="coiled-coil region" evidence="2">
    <location>
        <begin position="996"/>
        <end position="1037"/>
    </location>
</feature>
<dbReference type="Pfam" id="PF04762">
    <property type="entry name" value="Beta-prop_ELP1_1st"/>
    <property type="match status" value="1"/>
</dbReference>
<proteinExistence type="inferred from homology"/>
<accession>A0AAN5I661</accession>
<reference evidence="7" key="1">
    <citation type="submission" date="2022-10" db="EMBL/GenBank/DDBJ databases">
        <title>Genome assembly of Pristionchus species.</title>
        <authorList>
            <person name="Yoshida K."/>
            <person name="Sommer R.J."/>
        </authorList>
    </citation>
    <scope>NUCLEOTIDE SEQUENCE [LARGE SCALE GENOMIC DNA]</scope>
    <source>
        <strain evidence="7">RS5460</strain>
    </source>
</reference>
<comment type="similarity">
    <text evidence="1">Belongs to the ELP1/IKA1 family.</text>
</comment>
<dbReference type="Pfam" id="PF23936">
    <property type="entry name" value="HB_ELP1"/>
    <property type="match status" value="1"/>
</dbReference>
<dbReference type="GO" id="GO:0033588">
    <property type="term" value="C:elongator holoenzyme complex"/>
    <property type="evidence" value="ECO:0007669"/>
    <property type="project" value="InterPro"/>
</dbReference>
<dbReference type="PANTHER" id="PTHR12747:SF0">
    <property type="entry name" value="ELONGATOR COMPLEX PROTEIN 1"/>
    <property type="match status" value="1"/>
</dbReference>
<feature type="domain" description="ELP1 first N-terminal beta-propeller" evidence="4">
    <location>
        <begin position="52"/>
        <end position="333"/>
    </location>
</feature>